<proteinExistence type="predicted"/>
<evidence type="ECO:0000313" key="2">
    <source>
        <dbReference type="Proteomes" id="UP000762676"/>
    </source>
</evidence>
<reference evidence="1 2" key="1">
    <citation type="journal article" date="2021" name="Elife">
        <title>Chloroplast acquisition without the gene transfer in kleptoplastic sea slugs, Plakobranchus ocellatus.</title>
        <authorList>
            <person name="Maeda T."/>
            <person name="Takahashi S."/>
            <person name="Yoshida T."/>
            <person name="Shimamura S."/>
            <person name="Takaki Y."/>
            <person name="Nagai Y."/>
            <person name="Toyoda A."/>
            <person name="Suzuki Y."/>
            <person name="Arimoto A."/>
            <person name="Ishii H."/>
            <person name="Satoh N."/>
            <person name="Nishiyama T."/>
            <person name="Hasebe M."/>
            <person name="Maruyama T."/>
            <person name="Minagawa J."/>
            <person name="Obokata J."/>
            <person name="Shigenobu S."/>
        </authorList>
    </citation>
    <scope>NUCLEOTIDE SEQUENCE [LARGE SCALE GENOMIC DNA]</scope>
</reference>
<accession>A0AAV4F8K8</accession>
<dbReference type="InterPro" id="IPR009003">
    <property type="entry name" value="Peptidase_S1_PA"/>
</dbReference>
<gene>
    <name evidence="1" type="ORF">ElyMa_000308300</name>
</gene>
<keyword evidence="2" id="KW-1185">Reference proteome</keyword>
<comment type="caution">
    <text evidence="1">The sequence shown here is derived from an EMBL/GenBank/DDBJ whole genome shotgun (WGS) entry which is preliminary data.</text>
</comment>
<evidence type="ECO:0000313" key="1">
    <source>
        <dbReference type="EMBL" id="GFR69712.1"/>
    </source>
</evidence>
<sequence length="242" mass="27732">MGTGFVYHVSAASDNKMPCPCDECKGEIKIHWKIYVRTARHVVFNSEEAEKTKIDFFYDDTDSLIHGMVKSVWGIKLEVEEPDPKFDESVILCITHDENLVRRIKSDKSHWKPFINYSPIFYPNNRGLIDSLPTAEACRKYAHAVIFSHPHYMPKMVSVGKWNTSQNHSIDISNNGIKFQYQTPTCSGCSGAPVILIHPYQDLFNPNFFPWSGPVHSGTKTLKKVKYQDNYSKSLEHTYPVL</sequence>
<name>A0AAV4F8K8_9GAST</name>
<protein>
    <submittedName>
        <fullName evidence="1">Uncharacterized protein</fullName>
    </submittedName>
</protein>
<dbReference type="Proteomes" id="UP000762676">
    <property type="component" value="Unassembled WGS sequence"/>
</dbReference>
<organism evidence="1 2">
    <name type="scientific">Elysia marginata</name>
    <dbReference type="NCBI Taxonomy" id="1093978"/>
    <lineage>
        <taxon>Eukaryota</taxon>
        <taxon>Metazoa</taxon>
        <taxon>Spiralia</taxon>
        <taxon>Lophotrochozoa</taxon>
        <taxon>Mollusca</taxon>
        <taxon>Gastropoda</taxon>
        <taxon>Heterobranchia</taxon>
        <taxon>Euthyneura</taxon>
        <taxon>Panpulmonata</taxon>
        <taxon>Sacoglossa</taxon>
        <taxon>Placobranchoidea</taxon>
        <taxon>Plakobranchidae</taxon>
        <taxon>Elysia</taxon>
    </lineage>
</organism>
<dbReference type="AlphaFoldDB" id="A0AAV4F8K8"/>
<dbReference type="EMBL" id="BMAT01000628">
    <property type="protein sequence ID" value="GFR69712.1"/>
    <property type="molecule type" value="Genomic_DNA"/>
</dbReference>
<dbReference type="SUPFAM" id="SSF50494">
    <property type="entry name" value="Trypsin-like serine proteases"/>
    <property type="match status" value="1"/>
</dbReference>